<accession>A0A7R7ZQA4</accession>
<dbReference type="AlphaFoldDB" id="A0A7R7ZQA4"/>
<dbReference type="GeneID" id="66983929"/>
<name>A0A7R7ZQA4_ASPCH</name>
<dbReference type="EMBL" id="AP024420">
    <property type="protein sequence ID" value="BCR89571.1"/>
    <property type="molecule type" value="Genomic_DNA"/>
</dbReference>
<protein>
    <submittedName>
        <fullName evidence="1">Uncharacterized protein</fullName>
    </submittedName>
</protein>
<organism evidence="1 2">
    <name type="scientific">Aspergillus chevalieri</name>
    <name type="common">Eurotium chevalieri</name>
    <dbReference type="NCBI Taxonomy" id="182096"/>
    <lineage>
        <taxon>Eukaryota</taxon>
        <taxon>Fungi</taxon>
        <taxon>Dikarya</taxon>
        <taxon>Ascomycota</taxon>
        <taxon>Pezizomycotina</taxon>
        <taxon>Eurotiomycetes</taxon>
        <taxon>Eurotiomycetidae</taxon>
        <taxon>Eurotiales</taxon>
        <taxon>Aspergillaceae</taxon>
        <taxon>Aspergillus</taxon>
        <taxon>Aspergillus subgen. Aspergillus</taxon>
    </lineage>
</organism>
<dbReference type="RefSeq" id="XP_043138093.1">
    <property type="nucleotide sequence ID" value="XM_043280523.1"/>
</dbReference>
<evidence type="ECO:0000313" key="1">
    <source>
        <dbReference type="EMBL" id="BCR89571.1"/>
    </source>
</evidence>
<keyword evidence="2" id="KW-1185">Reference proteome</keyword>
<reference evidence="1" key="2">
    <citation type="submission" date="2021-02" db="EMBL/GenBank/DDBJ databases">
        <title>Aspergillus chevalieri M1 genome sequence.</title>
        <authorList>
            <person name="Kadooka C."/>
            <person name="Mori K."/>
            <person name="Futagami T."/>
        </authorList>
    </citation>
    <scope>NUCLEOTIDE SEQUENCE</scope>
    <source>
        <strain evidence="1">M1</strain>
    </source>
</reference>
<dbReference type="KEGG" id="ache:ACHE_50769A"/>
<evidence type="ECO:0000313" key="2">
    <source>
        <dbReference type="Proteomes" id="UP000637239"/>
    </source>
</evidence>
<proteinExistence type="predicted"/>
<dbReference type="Proteomes" id="UP000637239">
    <property type="component" value="Chromosome 5"/>
</dbReference>
<sequence length="196" mass="23024">MPEPQPPAPPRHQDLGVEGLRQLHDQGTMDLWREYQRQYDFDARRHDESRRDFLALRTAILESIPSNHRLGLDPSLSIREIIRTQHSSFQQSVQSRLQELNQKYELRKAPGKNKSVDKWFQEWRDFLTDARNCPNYSINKMQALIHFHGAIQPIIPMFAAIRSAATINCSEDQIGLQNEIHQFEQQYVIHKAQSRK</sequence>
<gene>
    <name evidence="1" type="ORF">ACHE_50769A</name>
</gene>
<reference evidence="1" key="1">
    <citation type="submission" date="2021-01" db="EMBL/GenBank/DDBJ databases">
        <authorList>
            <consortium name="Aspergillus chevalieri M1 genome sequencing consortium"/>
            <person name="Kazuki M."/>
            <person name="Futagami T."/>
        </authorList>
    </citation>
    <scope>NUCLEOTIDE SEQUENCE</scope>
    <source>
        <strain evidence="1">M1</strain>
    </source>
</reference>